<name>A0A820HL47_9BILA</name>
<organism evidence="1 2">
    <name type="scientific">Rotaria sordida</name>
    <dbReference type="NCBI Taxonomy" id="392033"/>
    <lineage>
        <taxon>Eukaryota</taxon>
        <taxon>Metazoa</taxon>
        <taxon>Spiralia</taxon>
        <taxon>Gnathifera</taxon>
        <taxon>Rotifera</taxon>
        <taxon>Eurotatoria</taxon>
        <taxon>Bdelloidea</taxon>
        <taxon>Philodinida</taxon>
        <taxon>Philodinidae</taxon>
        <taxon>Rotaria</taxon>
    </lineage>
</organism>
<dbReference type="EMBL" id="CAJOAX010045713">
    <property type="protein sequence ID" value="CAF4296745.1"/>
    <property type="molecule type" value="Genomic_DNA"/>
</dbReference>
<protein>
    <submittedName>
        <fullName evidence="1">Uncharacterized protein</fullName>
    </submittedName>
</protein>
<feature type="non-terminal residue" evidence="1">
    <location>
        <position position="1"/>
    </location>
</feature>
<sequence length="37" mass="4185">ANPKNSSIILCSSIFRQNFRSLAMQARGYPKPPSKYI</sequence>
<comment type="caution">
    <text evidence="1">The sequence shown here is derived from an EMBL/GenBank/DDBJ whole genome shotgun (WGS) entry which is preliminary data.</text>
</comment>
<gene>
    <name evidence="1" type="ORF">OTI717_LOCUS41917</name>
</gene>
<reference evidence="1" key="1">
    <citation type="submission" date="2021-02" db="EMBL/GenBank/DDBJ databases">
        <authorList>
            <person name="Nowell W R."/>
        </authorList>
    </citation>
    <scope>NUCLEOTIDE SEQUENCE</scope>
</reference>
<evidence type="ECO:0000313" key="2">
    <source>
        <dbReference type="Proteomes" id="UP000663823"/>
    </source>
</evidence>
<dbReference type="AlphaFoldDB" id="A0A820HL47"/>
<evidence type="ECO:0000313" key="1">
    <source>
        <dbReference type="EMBL" id="CAF4296745.1"/>
    </source>
</evidence>
<accession>A0A820HL47</accession>
<dbReference type="Proteomes" id="UP000663823">
    <property type="component" value="Unassembled WGS sequence"/>
</dbReference>
<proteinExistence type="predicted"/>